<dbReference type="Gene3D" id="1.10.510.10">
    <property type="entry name" value="Transferase(Phosphotransferase) domain 1"/>
    <property type="match status" value="1"/>
</dbReference>
<dbReference type="eggNOG" id="KOG0198">
    <property type="taxonomic scope" value="Eukaryota"/>
</dbReference>
<dbReference type="Pfam" id="PF00069">
    <property type="entry name" value="Pkinase"/>
    <property type="match status" value="1"/>
</dbReference>
<accession>A0A0C4EBS1</accession>
<reference evidence="4" key="1">
    <citation type="submission" date="2010-05" db="EMBL/GenBank/DDBJ databases">
        <title>The genome sequence of Magnaporthe poae strain ATCC 64411.</title>
        <authorList>
            <person name="Ma L.-J."/>
            <person name="Dead R."/>
            <person name="Young S."/>
            <person name="Zeng Q."/>
            <person name="Koehrsen M."/>
            <person name="Alvarado L."/>
            <person name="Berlin A."/>
            <person name="Chapman S.B."/>
            <person name="Chen Z."/>
            <person name="Freedman E."/>
            <person name="Gellesch M."/>
            <person name="Goldberg J."/>
            <person name="Griggs A."/>
            <person name="Gujja S."/>
            <person name="Heilman E.R."/>
            <person name="Heiman D."/>
            <person name="Hepburn T."/>
            <person name="Howarth C."/>
            <person name="Jen D."/>
            <person name="Larson L."/>
            <person name="Mehta T."/>
            <person name="Neiman D."/>
            <person name="Pearson M."/>
            <person name="Roberts A."/>
            <person name="Saif S."/>
            <person name="Shea T."/>
            <person name="Shenoy N."/>
            <person name="Sisk P."/>
            <person name="Stolte C."/>
            <person name="Sykes S."/>
            <person name="Walk T."/>
            <person name="White J."/>
            <person name="Yandava C."/>
            <person name="Haas B."/>
            <person name="Nusbaum C."/>
            <person name="Birren B."/>
        </authorList>
    </citation>
    <scope>NUCLEOTIDE SEQUENCE [LARGE SCALE GENOMIC DNA]</scope>
    <source>
        <strain evidence="4">ATCC 64411 / 73-15</strain>
    </source>
</reference>
<dbReference type="SUPFAM" id="SSF56112">
    <property type="entry name" value="Protein kinase-like (PK-like)"/>
    <property type="match status" value="1"/>
</dbReference>
<evidence type="ECO:0000313" key="2">
    <source>
        <dbReference type="EMBL" id="KLU91608.1"/>
    </source>
</evidence>
<name>A0A0C4EBS1_MAGP6</name>
<gene>
    <name evidence="2" type="ORF">MAPG_10126</name>
</gene>
<evidence type="ECO:0000313" key="3">
    <source>
        <dbReference type="EnsemblFungi" id="MAPG_10126T0"/>
    </source>
</evidence>
<dbReference type="OrthoDB" id="266718at2759"/>
<dbReference type="InterPro" id="IPR000719">
    <property type="entry name" value="Prot_kinase_dom"/>
</dbReference>
<dbReference type="PROSITE" id="PS50011">
    <property type="entry name" value="PROTEIN_KINASE_DOM"/>
    <property type="match status" value="1"/>
</dbReference>
<protein>
    <submittedName>
        <fullName evidence="2">STE protein kinase</fullName>
    </submittedName>
</protein>
<dbReference type="VEuPathDB" id="FungiDB:MAPG_10126"/>
<dbReference type="AlphaFoldDB" id="A0A0C4EBS1"/>
<dbReference type="EMBL" id="GL876977">
    <property type="protein sequence ID" value="KLU91608.1"/>
    <property type="molecule type" value="Genomic_DNA"/>
</dbReference>
<proteinExistence type="predicted"/>
<dbReference type="InterPro" id="IPR053235">
    <property type="entry name" value="Ser_Thr_kinase"/>
</dbReference>
<dbReference type="GO" id="GO:0005737">
    <property type="term" value="C:cytoplasm"/>
    <property type="evidence" value="ECO:0007669"/>
    <property type="project" value="TreeGrafter"/>
</dbReference>
<dbReference type="PANTHER" id="PTHR24361:SF678">
    <property type="entry name" value="SPORULATION-SPECIFIC PROTEIN 1"/>
    <property type="match status" value="1"/>
</dbReference>
<dbReference type="GO" id="GO:0004674">
    <property type="term" value="F:protein serine/threonine kinase activity"/>
    <property type="evidence" value="ECO:0007669"/>
    <property type="project" value="TreeGrafter"/>
</dbReference>
<keyword evidence="2" id="KW-0418">Kinase</keyword>
<dbReference type="InterPro" id="IPR011009">
    <property type="entry name" value="Kinase-like_dom_sf"/>
</dbReference>
<sequence>MDNLCTFELEVLETKTTDGRYGPVLSAMRPDTGELLTAYRLDLDESAKKDILKNLTRPPPQQHGQPPSSVLLSYLGYQCKGGQTYLLTKYIPGVILHDFIHKRPVSPPLVRVILRQLVRALQQLYDDQGFAVVFIDSKHILLDNVCNVKVEAPLCDVTRTGEALPSAILTLPELVLGGQQQQGMRKADVWLLGIIAIRMLAGKRNLVDANTASQLGEQIKKGKWESAFELLVPDKVKALDDGPALGFLRQCFTIDVNQRPSISDLQNHSFLTAT</sequence>
<dbReference type="PANTHER" id="PTHR24361">
    <property type="entry name" value="MITOGEN-ACTIVATED KINASE KINASE KINASE"/>
    <property type="match status" value="1"/>
</dbReference>
<dbReference type="EnsemblFungi" id="MAPG_10126T0">
    <property type="protein sequence ID" value="MAPG_10126T0"/>
    <property type="gene ID" value="MAPG_10126"/>
</dbReference>
<reference evidence="3" key="5">
    <citation type="submission" date="2015-06" db="UniProtKB">
        <authorList>
            <consortium name="EnsemblFungi"/>
        </authorList>
    </citation>
    <scope>IDENTIFICATION</scope>
    <source>
        <strain evidence="3">ATCC 64411</strain>
    </source>
</reference>
<reference evidence="3" key="4">
    <citation type="journal article" date="2015" name="G3 (Bethesda)">
        <title>Genome sequences of three phytopathogenic species of the Magnaporthaceae family of fungi.</title>
        <authorList>
            <person name="Okagaki L.H."/>
            <person name="Nunes C.C."/>
            <person name="Sailsbery J."/>
            <person name="Clay B."/>
            <person name="Brown D."/>
            <person name="John T."/>
            <person name="Oh Y."/>
            <person name="Young N."/>
            <person name="Fitzgerald M."/>
            <person name="Haas B.J."/>
            <person name="Zeng Q."/>
            <person name="Young S."/>
            <person name="Adiconis X."/>
            <person name="Fan L."/>
            <person name="Levin J.Z."/>
            <person name="Mitchell T.K."/>
            <person name="Okubara P.A."/>
            <person name="Farman M.L."/>
            <person name="Kohn L.M."/>
            <person name="Birren B."/>
            <person name="Ma L.-J."/>
            <person name="Dean R.A."/>
        </authorList>
    </citation>
    <scope>NUCLEOTIDE SEQUENCE</scope>
    <source>
        <strain evidence="3">ATCC 64411 / 73-15</strain>
    </source>
</reference>
<keyword evidence="4" id="KW-1185">Reference proteome</keyword>
<feature type="domain" description="Protein kinase" evidence="1">
    <location>
        <begin position="10"/>
        <end position="271"/>
    </location>
</feature>
<reference evidence="2" key="3">
    <citation type="submission" date="2011-03" db="EMBL/GenBank/DDBJ databases">
        <title>Annotation of Magnaporthe poae ATCC 64411.</title>
        <authorList>
            <person name="Ma L.-J."/>
            <person name="Dead R."/>
            <person name="Young S.K."/>
            <person name="Zeng Q."/>
            <person name="Gargeya S."/>
            <person name="Fitzgerald M."/>
            <person name="Haas B."/>
            <person name="Abouelleil A."/>
            <person name="Alvarado L."/>
            <person name="Arachchi H.M."/>
            <person name="Berlin A."/>
            <person name="Brown A."/>
            <person name="Chapman S.B."/>
            <person name="Chen Z."/>
            <person name="Dunbar C."/>
            <person name="Freedman E."/>
            <person name="Gearin G."/>
            <person name="Gellesch M."/>
            <person name="Goldberg J."/>
            <person name="Griggs A."/>
            <person name="Gujja S."/>
            <person name="Heiman D."/>
            <person name="Howarth C."/>
            <person name="Larson L."/>
            <person name="Lui A."/>
            <person name="MacDonald P.J.P."/>
            <person name="Mehta T."/>
            <person name="Montmayeur A."/>
            <person name="Murphy C."/>
            <person name="Neiman D."/>
            <person name="Pearson M."/>
            <person name="Priest M."/>
            <person name="Roberts A."/>
            <person name="Saif S."/>
            <person name="Shea T."/>
            <person name="Shenoy N."/>
            <person name="Sisk P."/>
            <person name="Stolte C."/>
            <person name="Sykes S."/>
            <person name="Yandava C."/>
            <person name="Wortman J."/>
            <person name="Nusbaum C."/>
            <person name="Birren B."/>
        </authorList>
    </citation>
    <scope>NUCLEOTIDE SEQUENCE</scope>
    <source>
        <strain evidence="2">ATCC 64411</strain>
    </source>
</reference>
<keyword evidence="2" id="KW-0808">Transferase</keyword>
<reference evidence="2" key="2">
    <citation type="submission" date="2010-05" db="EMBL/GenBank/DDBJ databases">
        <title>The Genome Sequence of Magnaporthe poae strain ATCC 64411.</title>
        <authorList>
            <consortium name="The Broad Institute Genome Sequencing Platform"/>
            <consortium name="Broad Institute Genome Sequencing Center for Infectious Disease"/>
            <person name="Ma L.-J."/>
            <person name="Dead R."/>
            <person name="Young S."/>
            <person name="Zeng Q."/>
            <person name="Koehrsen M."/>
            <person name="Alvarado L."/>
            <person name="Berlin A."/>
            <person name="Chapman S.B."/>
            <person name="Chen Z."/>
            <person name="Freedman E."/>
            <person name="Gellesch M."/>
            <person name="Goldberg J."/>
            <person name="Griggs A."/>
            <person name="Gujja S."/>
            <person name="Heilman E.R."/>
            <person name="Heiman D."/>
            <person name="Hepburn T."/>
            <person name="Howarth C."/>
            <person name="Jen D."/>
            <person name="Larson L."/>
            <person name="Mehta T."/>
            <person name="Neiman D."/>
            <person name="Pearson M."/>
            <person name="Roberts A."/>
            <person name="Saif S."/>
            <person name="Shea T."/>
            <person name="Shenoy N."/>
            <person name="Sisk P."/>
            <person name="Stolte C."/>
            <person name="Sykes S."/>
            <person name="Walk T."/>
            <person name="White J."/>
            <person name="Yandava C."/>
            <person name="Haas B."/>
            <person name="Nusbaum C."/>
            <person name="Birren B."/>
        </authorList>
    </citation>
    <scope>NUCLEOTIDE SEQUENCE</scope>
    <source>
        <strain evidence="2">ATCC 64411</strain>
    </source>
</reference>
<dbReference type="GO" id="GO:0005524">
    <property type="term" value="F:ATP binding"/>
    <property type="evidence" value="ECO:0007669"/>
    <property type="project" value="InterPro"/>
</dbReference>
<evidence type="ECO:0000259" key="1">
    <source>
        <dbReference type="PROSITE" id="PS50011"/>
    </source>
</evidence>
<dbReference type="STRING" id="644358.A0A0C4EBS1"/>
<dbReference type="SMART" id="SM00220">
    <property type="entry name" value="S_TKc"/>
    <property type="match status" value="1"/>
</dbReference>
<evidence type="ECO:0000313" key="4">
    <source>
        <dbReference type="Proteomes" id="UP000011715"/>
    </source>
</evidence>
<organism evidence="3 4">
    <name type="scientific">Magnaporthiopsis poae (strain ATCC 64411 / 73-15)</name>
    <name type="common">Kentucky bluegrass fungus</name>
    <name type="synonym">Magnaporthe poae</name>
    <dbReference type="NCBI Taxonomy" id="644358"/>
    <lineage>
        <taxon>Eukaryota</taxon>
        <taxon>Fungi</taxon>
        <taxon>Dikarya</taxon>
        <taxon>Ascomycota</taxon>
        <taxon>Pezizomycotina</taxon>
        <taxon>Sordariomycetes</taxon>
        <taxon>Sordariomycetidae</taxon>
        <taxon>Magnaporthales</taxon>
        <taxon>Magnaporthaceae</taxon>
        <taxon>Magnaporthiopsis</taxon>
    </lineage>
</organism>
<dbReference type="Proteomes" id="UP000011715">
    <property type="component" value="Unassembled WGS sequence"/>
</dbReference>
<dbReference type="EMBL" id="ADBL01002602">
    <property type="status" value="NOT_ANNOTATED_CDS"/>
    <property type="molecule type" value="Genomic_DNA"/>
</dbReference>